<evidence type="ECO:0000313" key="1">
    <source>
        <dbReference type="EMBL" id="HGY54713.1"/>
    </source>
</evidence>
<proteinExistence type="predicted"/>
<organism evidence="1">
    <name type="scientific">Caldithrix abyssi</name>
    <dbReference type="NCBI Taxonomy" id="187145"/>
    <lineage>
        <taxon>Bacteria</taxon>
        <taxon>Pseudomonadati</taxon>
        <taxon>Calditrichota</taxon>
        <taxon>Calditrichia</taxon>
        <taxon>Calditrichales</taxon>
        <taxon>Calditrichaceae</taxon>
        <taxon>Caldithrix</taxon>
    </lineage>
</organism>
<gene>
    <name evidence="1" type="ORF">ENK44_03335</name>
</gene>
<dbReference type="InterPro" id="IPR011051">
    <property type="entry name" value="RmlC_Cupin_sf"/>
</dbReference>
<dbReference type="AlphaFoldDB" id="A0A7V4TYV4"/>
<reference evidence="1" key="1">
    <citation type="journal article" date="2020" name="mSystems">
        <title>Genome- and Community-Level Interaction Insights into Carbon Utilization and Element Cycling Functions of Hydrothermarchaeota in Hydrothermal Sediment.</title>
        <authorList>
            <person name="Zhou Z."/>
            <person name="Liu Y."/>
            <person name="Xu W."/>
            <person name="Pan J."/>
            <person name="Luo Z.H."/>
            <person name="Li M."/>
        </authorList>
    </citation>
    <scope>NUCLEOTIDE SEQUENCE [LARGE SCALE GENOMIC DNA]</scope>
    <source>
        <strain evidence="1">HyVt-577</strain>
    </source>
</reference>
<dbReference type="InterPro" id="IPR014710">
    <property type="entry name" value="RmlC-like_jellyroll"/>
</dbReference>
<protein>
    <submittedName>
        <fullName evidence="1">Cupin</fullName>
    </submittedName>
</protein>
<dbReference type="Gene3D" id="2.60.120.10">
    <property type="entry name" value="Jelly Rolls"/>
    <property type="match status" value="1"/>
</dbReference>
<dbReference type="SUPFAM" id="SSF51182">
    <property type="entry name" value="RmlC-like cupins"/>
    <property type="match status" value="1"/>
</dbReference>
<comment type="caution">
    <text evidence="1">The sequence shown here is derived from an EMBL/GenBank/DDBJ whole genome shotgun (WGS) entry which is preliminary data.</text>
</comment>
<dbReference type="Proteomes" id="UP000885779">
    <property type="component" value="Unassembled WGS sequence"/>
</dbReference>
<name>A0A7V4TYV4_CALAY</name>
<accession>A0A7V4TYV4</accession>
<sequence length="120" mass="13047">MPMLIEKPTIIKPAGNKAKIIEEYIGMVNSATTEVSIAKMKSPSGWEEPPQTPEFNEYTLVLKGELSIKTEKGNFVVKAGQAFIAAKGEKVQYSTFGSEDAEYIAVCVPAFTEDTVNRAG</sequence>
<dbReference type="EMBL" id="DRQG01000028">
    <property type="protein sequence ID" value="HGY54713.1"/>
    <property type="molecule type" value="Genomic_DNA"/>
</dbReference>